<feature type="compositionally biased region" description="Polar residues" evidence="1">
    <location>
        <begin position="69"/>
        <end position="80"/>
    </location>
</feature>
<feature type="region of interest" description="Disordered" evidence="1">
    <location>
        <begin position="1"/>
        <end position="240"/>
    </location>
</feature>
<proteinExistence type="predicted"/>
<evidence type="ECO:0000256" key="1">
    <source>
        <dbReference type="SAM" id="MobiDB-lite"/>
    </source>
</evidence>
<gene>
    <name evidence="2" type="ORF">SBOR_4674</name>
</gene>
<feature type="compositionally biased region" description="Polar residues" evidence="1">
    <location>
        <begin position="43"/>
        <end position="61"/>
    </location>
</feature>
<name>W9CKA1_SCLBF</name>
<feature type="compositionally biased region" description="Basic residues" evidence="1">
    <location>
        <begin position="231"/>
        <end position="240"/>
    </location>
</feature>
<feature type="compositionally biased region" description="Basic and acidic residues" evidence="1">
    <location>
        <begin position="86"/>
        <end position="116"/>
    </location>
</feature>
<feature type="compositionally biased region" description="Basic and acidic residues" evidence="1">
    <location>
        <begin position="181"/>
        <end position="230"/>
    </location>
</feature>
<sequence>MASRDVSRRVGGDRSRGHKKSDTLEDLVGMYERTGISDDDSRNSQLSVTSVTEIIPKNSTGREVAHTAKTASNKPNRSAWSSSEDEDKKPSGSKSKKPEVPVQRREQEARSGDKFFRLGSSLIKSPPRTPNRGMSPAAKSRNPQSSEDDTPTKKIKRQDTYEQLHGKPEKPLSMSPHTAGKLKEMTEALQKAKERTGRAPKDRTEKETARTRKPTEPTSKPKVESEEEKIKRRARRAALD</sequence>
<feature type="compositionally biased region" description="Basic and acidic residues" evidence="1">
    <location>
        <begin position="1"/>
        <end position="23"/>
    </location>
</feature>
<dbReference type="EMBL" id="AYSA01000216">
    <property type="protein sequence ID" value="ESZ94950.1"/>
    <property type="molecule type" value="Genomic_DNA"/>
</dbReference>
<evidence type="ECO:0000313" key="3">
    <source>
        <dbReference type="Proteomes" id="UP000019487"/>
    </source>
</evidence>
<evidence type="ECO:0000313" key="2">
    <source>
        <dbReference type="EMBL" id="ESZ94950.1"/>
    </source>
</evidence>
<dbReference type="Proteomes" id="UP000019487">
    <property type="component" value="Unassembled WGS sequence"/>
</dbReference>
<dbReference type="AlphaFoldDB" id="W9CKA1"/>
<reference evidence="2 3" key="1">
    <citation type="journal article" date="2014" name="Genome Announc.">
        <title>Draft genome sequence of Sclerotinia borealis, a psychrophilic plant pathogenic fungus.</title>
        <authorList>
            <person name="Mardanov A.V."/>
            <person name="Beletsky A.V."/>
            <person name="Kadnikov V.V."/>
            <person name="Ignatov A.N."/>
            <person name="Ravin N.V."/>
        </authorList>
    </citation>
    <scope>NUCLEOTIDE SEQUENCE [LARGE SCALE GENOMIC DNA]</scope>
    <source>
        <strain evidence="3">F-4157</strain>
    </source>
</reference>
<feature type="compositionally biased region" description="Basic and acidic residues" evidence="1">
    <location>
        <begin position="157"/>
        <end position="170"/>
    </location>
</feature>
<protein>
    <submittedName>
        <fullName evidence="2">Uncharacterized protein</fullName>
    </submittedName>
</protein>
<comment type="caution">
    <text evidence="2">The sequence shown here is derived from an EMBL/GenBank/DDBJ whole genome shotgun (WGS) entry which is preliminary data.</text>
</comment>
<dbReference type="HOGENOM" id="CLU_1156965_0_0_1"/>
<accession>W9CKA1</accession>
<organism evidence="2 3">
    <name type="scientific">Sclerotinia borealis (strain F-4128)</name>
    <dbReference type="NCBI Taxonomy" id="1432307"/>
    <lineage>
        <taxon>Eukaryota</taxon>
        <taxon>Fungi</taxon>
        <taxon>Dikarya</taxon>
        <taxon>Ascomycota</taxon>
        <taxon>Pezizomycotina</taxon>
        <taxon>Leotiomycetes</taxon>
        <taxon>Helotiales</taxon>
        <taxon>Sclerotiniaceae</taxon>
        <taxon>Sclerotinia</taxon>
    </lineage>
</organism>
<keyword evidence="3" id="KW-1185">Reference proteome</keyword>